<dbReference type="HOGENOM" id="CLU_142843_0_0_6"/>
<dbReference type="InterPro" id="IPR015797">
    <property type="entry name" value="NUDIX_hydrolase-like_dom_sf"/>
</dbReference>
<dbReference type="CDD" id="cd03424">
    <property type="entry name" value="NUDIX_ADPRase_Nudt5_UGPPase_Nudt14"/>
    <property type="match status" value="1"/>
</dbReference>
<sequence>MVPTSPLLLPDPPPANERGEVVRAAGHGRAPGVAADFVLVLAIDLGRILLVRNARRQVLELPGGWVDPGETPRQAAARELLEETGHVAGSMEILGWLQLGSPGTVDPLTGLVFGAQRLRRRRPHAQDEEIESLHWARLAALPPALSGIDAWLVVQFAGGWKGKGTP</sequence>
<dbReference type="PANTHER" id="PTHR43046:SF14">
    <property type="entry name" value="MUTT_NUDIX FAMILY PROTEIN"/>
    <property type="match status" value="1"/>
</dbReference>
<dbReference type="PROSITE" id="PS00893">
    <property type="entry name" value="NUDIX_BOX"/>
    <property type="match status" value="1"/>
</dbReference>
<evidence type="ECO:0000259" key="4">
    <source>
        <dbReference type="PROSITE" id="PS51462"/>
    </source>
</evidence>
<comment type="similarity">
    <text evidence="3">Belongs to the Nudix hydrolase family.</text>
</comment>
<dbReference type="PANTHER" id="PTHR43046">
    <property type="entry name" value="GDP-MANNOSE MANNOSYL HYDROLASE"/>
    <property type="match status" value="1"/>
</dbReference>
<reference evidence="5 6" key="1">
    <citation type="submission" date="2011-01" db="EMBL/GenBank/DDBJ databases">
        <title>Complete sequence of Pseudoxanthomonas suwonensis 11-1.</title>
        <authorList>
            <consortium name="US DOE Joint Genome Institute"/>
            <person name="Lucas S."/>
            <person name="Copeland A."/>
            <person name="Lapidus A."/>
            <person name="Cheng J.-F."/>
            <person name="Goodwin L."/>
            <person name="Pitluck S."/>
            <person name="Teshima H."/>
            <person name="Detter J.C."/>
            <person name="Han C."/>
            <person name="Tapia R."/>
            <person name="Land M."/>
            <person name="Hauser L."/>
            <person name="Kyrpides N."/>
            <person name="Ivanova N."/>
            <person name="Ovchinnikova G."/>
            <person name="Siebers A.K."/>
            <person name="Allgaier M."/>
            <person name="Thelen M.P."/>
            <person name="Hugenholtz P."/>
            <person name="Gladden J."/>
            <person name="Woyke T."/>
        </authorList>
    </citation>
    <scope>NUCLEOTIDE SEQUENCE [LARGE SCALE GENOMIC DNA]</scope>
    <source>
        <strain evidence="6">11-1</strain>
    </source>
</reference>
<evidence type="ECO:0000313" key="5">
    <source>
        <dbReference type="EMBL" id="ADV26565.1"/>
    </source>
</evidence>
<dbReference type="KEGG" id="psu:Psesu_0712"/>
<name>E6WRA7_PSEUU</name>
<dbReference type="InterPro" id="IPR020476">
    <property type="entry name" value="Nudix_hydrolase"/>
</dbReference>
<dbReference type="PRINTS" id="PR00502">
    <property type="entry name" value="NUDIXFAMILY"/>
</dbReference>
<evidence type="ECO:0000256" key="1">
    <source>
        <dbReference type="ARBA" id="ARBA00001946"/>
    </source>
</evidence>
<dbReference type="Gene3D" id="3.90.79.10">
    <property type="entry name" value="Nucleoside Triphosphate Pyrophosphohydrolase"/>
    <property type="match status" value="1"/>
</dbReference>
<dbReference type="InterPro" id="IPR020084">
    <property type="entry name" value="NUDIX_hydrolase_CS"/>
</dbReference>
<organism evidence="5 6">
    <name type="scientific">Pseudoxanthomonas suwonensis (strain 11-1)</name>
    <dbReference type="NCBI Taxonomy" id="743721"/>
    <lineage>
        <taxon>Bacteria</taxon>
        <taxon>Pseudomonadati</taxon>
        <taxon>Pseudomonadota</taxon>
        <taxon>Gammaproteobacteria</taxon>
        <taxon>Lysobacterales</taxon>
        <taxon>Lysobacteraceae</taxon>
        <taxon>Pseudoxanthomonas</taxon>
    </lineage>
</organism>
<dbReference type="Proteomes" id="UP000008632">
    <property type="component" value="Chromosome"/>
</dbReference>
<protein>
    <submittedName>
        <fullName evidence="5">NUDIX hydrolase</fullName>
    </submittedName>
</protein>
<evidence type="ECO:0000256" key="2">
    <source>
        <dbReference type="ARBA" id="ARBA00022801"/>
    </source>
</evidence>
<keyword evidence="6" id="KW-1185">Reference proteome</keyword>
<gene>
    <name evidence="5" type="ordered locus">Psesu_0712</name>
</gene>
<dbReference type="AlphaFoldDB" id="E6WRA7"/>
<dbReference type="PROSITE" id="PS51462">
    <property type="entry name" value="NUDIX"/>
    <property type="match status" value="1"/>
</dbReference>
<proteinExistence type="inferred from homology"/>
<dbReference type="SUPFAM" id="SSF55811">
    <property type="entry name" value="Nudix"/>
    <property type="match status" value="1"/>
</dbReference>
<comment type="cofactor">
    <cofactor evidence="1">
        <name>Mg(2+)</name>
        <dbReference type="ChEBI" id="CHEBI:18420"/>
    </cofactor>
</comment>
<dbReference type="EMBL" id="CP002446">
    <property type="protein sequence ID" value="ADV26565.1"/>
    <property type="molecule type" value="Genomic_DNA"/>
</dbReference>
<dbReference type="RefSeq" id="WP_013534395.1">
    <property type="nucleotide sequence ID" value="NC_014924.1"/>
</dbReference>
<dbReference type="eggNOG" id="COG0494">
    <property type="taxonomic scope" value="Bacteria"/>
</dbReference>
<feature type="domain" description="Nudix hydrolase" evidence="4">
    <location>
        <begin position="31"/>
        <end position="158"/>
    </location>
</feature>
<dbReference type="Pfam" id="PF00293">
    <property type="entry name" value="NUDIX"/>
    <property type="match status" value="1"/>
</dbReference>
<accession>E6WRA7</accession>
<dbReference type="GO" id="GO:0016787">
    <property type="term" value="F:hydrolase activity"/>
    <property type="evidence" value="ECO:0007669"/>
    <property type="project" value="UniProtKB-KW"/>
</dbReference>
<keyword evidence="2 3" id="KW-0378">Hydrolase</keyword>
<evidence type="ECO:0000256" key="3">
    <source>
        <dbReference type="RuleBase" id="RU003476"/>
    </source>
</evidence>
<evidence type="ECO:0000313" key="6">
    <source>
        <dbReference type="Proteomes" id="UP000008632"/>
    </source>
</evidence>
<dbReference type="InterPro" id="IPR000086">
    <property type="entry name" value="NUDIX_hydrolase_dom"/>
</dbReference>